<accession>A0A078M0Q3</accession>
<dbReference type="PANTHER" id="PTHR30404:SF7">
    <property type="entry name" value="CELL WALL AMIDASE LYTH-RELATED"/>
    <property type="match status" value="1"/>
</dbReference>
<dbReference type="PANTHER" id="PTHR30404">
    <property type="entry name" value="N-ACETYLMURAMOYL-L-ALANINE AMIDASE"/>
    <property type="match status" value="1"/>
</dbReference>
<dbReference type="GO" id="GO:0030288">
    <property type="term" value="C:outer membrane-bounded periplasmic space"/>
    <property type="evidence" value="ECO:0007669"/>
    <property type="project" value="TreeGrafter"/>
</dbReference>
<evidence type="ECO:0000313" key="4">
    <source>
        <dbReference type="Proteomes" id="UP000044136"/>
    </source>
</evidence>
<proteinExistence type="predicted"/>
<dbReference type="CDD" id="cd02696">
    <property type="entry name" value="MurNAc-LAA"/>
    <property type="match status" value="1"/>
</dbReference>
<dbReference type="Proteomes" id="UP000044136">
    <property type="component" value="Unassembled WGS sequence"/>
</dbReference>
<sequence length="247" mass="28051">MDSIKKGFKKLLDAAGYFLKYKKHLYIKPLFFIIIALIIVLASAYIYKNVLHEPEDLITMDFSNDDVEEEMDYDFSGTTIALDPGHGGDDPGAPSKYGEDEDHVVYSIASELEQELTDAGAKVIMTRGKDETVSLDGRKVEADLFISLHSDAFDDPAISGFTTYYTYPNQEEFGQHLNAALDKRSLLYNRGNQVMEYQVVWQLDYPGVLIELGYLSNEFDDYILNQEDYQGEMVTAIMEGIHSYLNR</sequence>
<dbReference type="EMBL" id="CCSE01000001">
    <property type="protein sequence ID" value="CDZ99854.1"/>
    <property type="molecule type" value="Genomic_DNA"/>
</dbReference>
<keyword evidence="1" id="KW-0812">Transmembrane</keyword>
<dbReference type="STRING" id="1461582.BN1048_00689"/>
<feature type="transmembrane region" description="Helical" evidence="1">
    <location>
        <begin position="30"/>
        <end position="47"/>
    </location>
</feature>
<dbReference type="HOGENOM" id="CLU_014322_7_1_9"/>
<evidence type="ECO:0000313" key="3">
    <source>
        <dbReference type="EMBL" id="CDZ99854.1"/>
    </source>
</evidence>
<gene>
    <name evidence="3" type="primary">amiC</name>
    <name evidence="3" type="ORF">BN1048_00689</name>
</gene>
<dbReference type="SMART" id="SM00646">
    <property type="entry name" value="Ami_3"/>
    <property type="match status" value="1"/>
</dbReference>
<keyword evidence="1" id="KW-0472">Membrane</keyword>
<evidence type="ECO:0000256" key="1">
    <source>
        <dbReference type="SAM" id="Phobius"/>
    </source>
</evidence>
<evidence type="ECO:0000259" key="2">
    <source>
        <dbReference type="SMART" id="SM00646"/>
    </source>
</evidence>
<dbReference type="GO" id="GO:0009253">
    <property type="term" value="P:peptidoglycan catabolic process"/>
    <property type="evidence" value="ECO:0007669"/>
    <property type="project" value="InterPro"/>
</dbReference>
<dbReference type="OrthoDB" id="9806267at2"/>
<reference evidence="3 4" key="1">
    <citation type="submission" date="2014-07" db="EMBL/GenBank/DDBJ databases">
        <authorList>
            <person name="Urmite Genomes Urmite Genomes"/>
        </authorList>
    </citation>
    <scope>NUCLEOTIDE SEQUENCE [LARGE SCALE GENOMIC DNA]</scope>
    <source>
        <strain evidence="3 4">13MG44_air</strain>
    </source>
</reference>
<keyword evidence="1" id="KW-1133">Transmembrane helix</keyword>
<organism evidence="3 4">
    <name type="scientific">Jeotgalicoccus saudimassiliensis</name>
    <dbReference type="NCBI Taxonomy" id="1461582"/>
    <lineage>
        <taxon>Bacteria</taxon>
        <taxon>Bacillati</taxon>
        <taxon>Bacillota</taxon>
        <taxon>Bacilli</taxon>
        <taxon>Bacillales</taxon>
        <taxon>Staphylococcaceae</taxon>
        <taxon>Jeotgalicoccus</taxon>
    </lineage>
</organism>
<dbReference type="GO" id="GO:0008745">
    <property type="term" value="F:N-acetylmuramoyl-L-alanine amidase activity"/>
    <property type="evidence" value="ECO:0007669"/>
    <property type="project" value="InterPro"/>
</dbReference>
<dbReference type="eggNOG" id="COG0860">
    <property type="taxonomic scope" value="Bacteria"/>
</dbReference>
<dbReference type="Gene3D" id="3.40.630.40">
    <property type="entry name" value="Zn-dependent exopeptidases"/>
    <property type="match status" value="1"/>
</dbReference>
<feature type="domain" description="MurNAc-LAA" evidence="2">
    <location>
        <begin position="134"/>
        <end position="242"/>
    </location>
</feature>
<dbReference type="InterPro" id="IPR002508">
    <property type="entry name" value="MurNAc-LAA_cat"/>
</dbReference>
<dbReference type="AlphaFoldDB" id="A0A078M0Q3"/>
<dbReference type="Pfam" id="PF01520">
    <property type="entry name" value="Amidase_3"/>
    <property type="match status" value="1"/>
</dbReference>
<keyword evidence="4" id="KW-1185">Reference proteome</keyword>
<name>A0A078M0Q3_9STAP</name>
<protein>
    <submittedName>
        <fullName evidence="3">N-acetylmuramoyl-L-alanine amidase AmiC</fullName>
    </submittedName>
</protein>
<dbReference type="RefSeq" id="WP_035808483.1">
    <property type="nucleotide sequence ID" value="NZ_CCSE01000001.1"/>
</dbReference>
<dbReference type="InterPro" id="IPR050695">
    <property type="entry name" value="N-acetylmuramoyl_amidase_3"/>
</dbReference>
<dbReference type="SUPFAM" id="SSF53187">
    <property type="entry name" value="Zn-dependent exopeptidases"/>
    <property type="match status" value="1"/>
</dbReference>